<protein>
    <submittedName>
        <fullName evidence="1">Uncharacterized protein</fullName>
    </submittedName>
</protein>
<dbReference type="EMBL" id="BQNB010017475">
    <property type="protein sequence ID" value="GJT63629.1"/>
    <property type="molecule type" value="Genomic_DNA"/>
</dbReference>
<comment type="caution">
    <text evidence="1">The sequence shown here is derived from an EMBL/GenBank/DDBJ whole genome shotgun (WGS) entry which is preliminary data.</text>
</comment>
<dbReference type="Proteomes" id="UP001151760">
    <property type="component" value="Unassembled WGS sequence"/>
</dbReference>
<keyword evidence="2" id="KW-1185">Reference proteome</keyword>
<accession>A0ABQ5FKF1</accession>
<evidence type="ECO:0000313" key="1">
    <source>
        <dbReference type="EMBL" id="GJT63629.1"/>
    </source>
</evidence>
<name>A0ABQ5FKF1_9ASTR</name>
<sequence>MRTEMELTLEQTQQGVSYEVSVSIEGAEEWKEFTPAFVTKNNLHFDLEPKEINHILIRSLVKIMLAKNIRVISFTMKMEILLEPTSNKLMVDPHGFEGIFKDGDAVYLDNRNMALLQMLDLTIHDLDRFFNEVEFVVDLDFIQRYGKSFVRHTFLQVRDVKSTMNSAQIVSEVQVNRQWFQLDNYKHVQIRFTHPPRISSMIHGRCISHTRKT</sequence>
<reference evidence="1" key="1">
    <citation type="journal article" date="2022" name="Int. J. Mol. Sci.">
        <title>Draft Genome of Tanacetum Coccineum: Genomic Comparison of Closely Related Tanacetum-Family Plants.</title>
        <authorList>
            <person name="Yamashiro T."/>
            <person name="Shiraishi A."/>
            <person name="Nakayama K."/>
            <person name="Satake H."/>
        </authorList>
    </citation>
    <scope>NUCLEOTIDE SEQUENCE</scope>
</reference>
<proteinExistence type="predicted"/>
<evidence type="ECO:0000313" key="2">
    <source>
        <dbReference type="Proteomes" id="UP001151760"/>
    </source>
</evidence>
<reference evidence="1" key="2">
    <citation type="submission" date="2022-01" db="EMBL/GenBank/DDBJ databases">
        <authorList>
            <person name="Yamashiro T."/>
            <person name="Shiraishi A."/>
            <person name="Satake H."/>
            <person name="Nakayama K."/>
        </authorList>
    </citation>
    <scope>NUCLEOTIDE SEQUENCE</scope>
</reference>
<organism evidence="1 2">
    <name type="scientific">Tanacetum coccineum</name>
    <dbReference type="NCBI Taxonomy" id="301880"/>
    <lineage>
        <taxon>Eukaryota</taxon>
        <taxon>Viridiplantae</taxon>
        <taxon>Streptophyta</taxon>
        <taxon>Embryophyta</taxon>
        <taxon>Tracheophyta</taxon>
        <taxon>Spermatophyta</taxon>
        <taxon>Magnoliopsida</taxon>
        <taxon>eudicotyledons</taxon>
        <taxon>Gunneridae</taxon>
        <taxon>Pentapetalae</taxon>
        <taxon>asterids</taxon>
        <taxon>campanulids</taxon>
        <taxon>Asterales</taxon>
        <taxon>Asteraceae</taxon>
        <taxon>Asteroideae</taxon>
        <taxon>Anthemideae</taxon>
        <taxon>Anthemidinae</taxon>
        <taxon>Tanacetum</taxon>
    </lineage>
</organism>
<gene>
    <name evidence="1" type="ORF">Tco_1015109</name>
</gene>